<feature type="region of interest" description="Disordered" evidence="1">
    <location>
        <begin position="388"/>
        <end position="434"/>
    </location>
</feature>
<name>A0A6I9W0H6_9HYME</name>
<dbReference type="KEGG" id="pbar:105425837"/>
<dbReference type="GeneID" id="105425837"/>
<feature type="compositionally biased region" description="Low complexity" evidence="1">
    <location>
        <begin position="204"/>
        <end position="230"/>
    </location>
</feature>
<proteinExistence type="predicted"/>
<feature type="compositionally biased region" description="Basic residues" evidence="1">
    <location>
        <begin position="293"/>
        <end position="310"/>
    </location>
</feature>
<feature type="region of interest" description="Disordered" evidence="1">
    <location>
        <begin position="165"/>
        <end position="349"/>
    </location>
</feature>
<gene>
    <name evidence="3" type="primary">LOC105425837</name>
</gene>
<accession>A0A6I9W0H6</accession>
<feature type="compositionally biased region" description="Polar residues" evidence="1">
    <location>
        <begin position="640"/>
        <end position="662"/>
    </location>
</feature>
<feature type="region of interest" description="Disordered" evidence="1">
    <location>
        <begin position="1"/>
        <end position="22"/>
    </location>
</feature>
<keyword evidence="2" id="KW-1185">Reference proteome</keyword>
<evidence type="ECO:0000313" key="3">
    <source>
        <dbReference type="RefSeq" id="XP_011635085.1"/>
    </source>
</evidence>
<feature type="compositionally biased region" description="Basic residues" evidence="1">
    <location>
        <begin position="334"/>
        <end position="349"/>
    </location>
</feature>
<dbReference type="Proteomes" id="UP000504615">
    <property type="component" value="Unplaced"/>
</dbReference>
<sequence>MSPRRTRAATAVQSTVSTRSQAQKINNVNQDVVKSAQKIRQSQRKERTTSVKDNLETTTKQSTSKKKSNTEVTFTKSAKRTRRKLNLDEEIKTENIHTISRDRSMDSNDSFKVLKNECNNSIPIVELIRSDMSRINISKDLNLEEVPRKLQRKASATNIKIPSIIVTPKSTPPKLSLTPHRSKKTPKKSPIFLGSPKTHSLAVPKLLKSPRKLSLTTTSEENLEKSNSNSHNKKSRKKNRRHDDSGDSTPSQSMSKSLKTKKQKKSDINLKTFVRKFSKSSKIVLRSPESKNSKSRKLKLLSPSRAKKSPLKSISPSFSFDDIPKLDSKSSKNNIKKSPKKKNSPRAKRNLLYSRLTKILSSTQIKDVLGEPIVLVEKLSSEGMKRQNMVAKKTQSNTSIGVKSPLISPGSNSKVSLPIKRASSPGSNSKVSLPIKRASTGSNISTNRNSSIKLRNNSIEKSPKISPRIKCNTLWEKNKSSTPLMSSTPQAVVALTDISLESNTSIASVNNMSLTKLRHRNNRSNVQLSNTINKDMSIENVSRPSLLDKDISNTSQSRFSSAMKQNTTYDKDMENKQENKKNNTYELEQPQTQNLQQMIRKRTSIDANLSAKSNAKKAKVRFADVTSRADSAQRLINKLNGSRSNISHNVSTQRKNNVTNSAHKSKKVETLKFNQNSLSSPFNTRLNPRLLVDTPRNQITPKSLASVEKKSEKKSSTKKVPNFGRIHEQMFAKSESLIDAKKRLEARHLAFTTNKAVPKVDIKKEERKPLPTDTSDGVHNRFGFKVKKVEATQLMKKQPAFSREKQQEKTRMMLKGVRTNRRFDLQMKARNINL</sequence>
<feature type="compositionally biased region" description="Polar residues" evidence="1">
    <location>
        <begin position="552"/>
        <end position="568"/>
    </location>
</feature>
<feature type="compositionally biased region" description="Basic and acidic residues" evidence="1">
    <location>
        <begin position="43"/>
        <end position="55"/>
    </location>
</feature>
<feature type="compositionally biased region" description="Polar residues" evidence="1">
    <location>
        <begin position="11"/>
        <end position="22"/>
    </location>
</feature>
<reference evidence="3" key="1">
    <citation type="submission" date="2025-08" db="UniProtKB">
        <authorList>
            <consortium name="RefSeq"/>
        </authorList>
    </citation>
    <scope>IDENTIFICATION</scope>
</reference>
<feature type="region of interest" description="Disordered" evidence="1">
    <location>
        <begin position="34"/>
        <end position="78"/>
    </location>
</feature>
<feature type="region of interest" description="Disordered" evidence="1">
    <location>
        <begin position="640"/>
        <end position="665"/>
    </location>
</feature>
<protein>
    <submittedName>
        <fullName evidence="3">Cylicin-1-like</fullName>
    </submittedName>
</protein>
<feature type="compositionally biased region" description="Basic residues" evidence="1">
    <location>
        <begin position="231"/>
        <end position="240"/>
    </location>
</feature>
<evidence type="ECO:0000313" key="2">
    <source>
        <dbReference type="Proteomes" id="UP000504615"/>
    </source>
</evidence>
<feature type="region of interest" description="Disordered" evidence="1">
    <location>
        <begin position="697"/>
        <end position="719"/>
    </location>
</feature>
<feature type="compositionally biased region" description="Basic and acidic residues" evidence="1">
    <location>
        <begin position="569"/>
        <end position="583"/>
    </location>
</feature>
<dbReference type="RefSeq" id="XP_011635085.1">
    <property type="nucleotide sequence ID" value="XM_011636783.2"/>
</dbReference>
<evidence type="ECO:0000256" key="1">
    <source>
        <dbReference type="SAM" id="MobiDB-lite"/>
    </source>
</evidence>
<organism evidence="2 3">
    <name type="scientific">Pogonomyrmex barbatus</name>
    <name type="common">red harvester ant</name>
    <dbReference type="NCBI Taxonomy" id="144034"/>
    <lineage>
        <taxon>Eukaryota</taxon>
        <taxon>Metazoa</taxon>
        <taxon>Ecdysozoa</taxon>
        <taxon>Arthropoda</taxon>
        <taxon>Hexapoda</taxon>
        <taxon>Insecta</taxon>
        <taxon>Pterygota</taxon>
        <taxon>Neoptera</taxon>
        <taxon>Endopterygota</taxon>
        <taxon>Hymenoptera</taxon>
        <taxon>Apocrita</taxon>
        <taxon>Aculeata</taxon>
        <taxon>Formicoidea</taxon>
        <taxon>Formicidae</taxon>
        <taxon>Myrmicinae</taxon>
        <taxon>Pogonomyrmex</taxon>
    </lineage>
</organism>
<dbReference type="AlphaFoldDB" id="A0A6I9W0H6"/>
<feature type="region of interest" description="Disordered" evidence="1">
    <location>
        <begin position="549"/>
        <end position="589"/>
    </location>
</feature>
<dbReference type="OrthoDB" id="6614499at2759"/>